<protein>
    <recommendedName>
        <fullName evidence="3">VRR-NUC domain-containing protein</fullName>
    </recommendedName>
</protein>
<organism evidence="1 2">
    <name type="scientific">Parabacteroides distasonis</name>
    <dbReference type="NCBI Taxonomy" id="823"/>
    <lineage>
        <taxon>Bacteria</taxon>
        <taxon>Pseudomonadati</taxon>
        <taxon>Bacteroidota</taxon>
        <taxon>Bacteroidia</taxon>
        <taxon>Bacteroidales</taxon>
        <taxon>Tannerellaceae</taxon>
        <taxon>Parabacteroides</taxon>
    </lineage>
</organism>
<evidence type="ECO:0000313" key="2">
    <source>
        <dbReference type="Proteomes" id="UP000095455"/>
    </source>
</evidence>
<dbReference type="EMBL" id="CYYK01000002">
    <property type="protein sequence ID" value="CUN57352.1"/>
    <property type="molecule type" value="Genomic_DNA"/>
</dbReference>
<gene>
    <name evidence="1" type="ORF">ERS852380_00615</name>
</gene>
<evidence type="ECO:0008006" key="3">
    <source>
        <dbReference type="Google" id="ProtNLM"/>
    </source>
</evidence>
<sequence>MRNEESKLQQSCITWFRLQYPRLAKLLFAVPNGSRRDVVTGAILKREGVVAGVADLIPKKCYASLCIEIKYGKNG</sequence>
<dbReference type="GO" id="GO:0003676">
    <property type="term" value="F:nucleic acid binding"/>
    <property type="evidence" value="ECO:0007669"/>
    <property type="project" value="InterPro"/>
</dbReference>
<proteinExistence type="predicted"/>
<reference evidence="1 2" key="1">
    <citation type="submission" date="2015-09" db="EMBL/GenBank/DDBJ databases">
        <authorList>
            <consortium name="Pathogen Informatics"/>
        </authorList>
    </citation>
    <scope>NUCLEOTIDE SEQUENCE [LARGE SCALE GENOMIC DNA]</scope>
    <source>
        <strain evidence="1 2">2789STDY5608822</strain>
    </source>
</reference>
<dbReference type="Proteomes" id="UP000095455">
    <property type="component" value="Unassembled WGS sequence"/>
</dbReference>
<dbReference type="AlphaFoldDB" id="A0A8D9L2X6"/>
<comment type="caution">
    <text evidence="1">The sequence shown here is derived from an EMBL/GenBank/DDBJ whole genome shotgun (WGS) entry which is preliminary data.</text>
</comment>
<accession>A0A8D9L2X6</accession>
<dbReference type="RefSeq" id="WP_253282321.1">
    <property type="nucleotide sequence ID" value="NZ_CYYK01000002.1"/>
</dbReference>
<evidence type="ECO:0000313" key="1">
    <source>
        <dbReference type="EMBL" id="CUN57352.1"/>
    </source>
</evidence>
<dbReference type="InterPro" id="IPR011856">
    <property type="entry name" value="tRNA_endonuc-like_dom_sf"/>
</dbReference>
<dbReference type="Gene3D" id="3.40.1350.10">
    <property type="match status" value="1"/>
</dbReference>
<name>A0A8D9L2X6_PARDI</name>